<name>A0A369W7E8_9HYPH</name>
<reference evidence="3" key="1">
    <citation type="submission" date="2018-07" db="EMBL/GenBank/DDBJ databases">
        <authorList>
            <person name="Liu B.-T."/>
            <person name="Du Z."/>
        </authorList>
    </citation>
    <scope>NUCLEOTIDE SEQUENCE [LARGE SCALE GENOMIC DNA]</scope>
    <source>
        <strain evidence="3">XYN52</strain>
    </source>
</reference>
<dbReference type="PANTHER" id="PTHR35807">
    <property type="entry name" value="TRANSCRIPTIONAL REGULATOR REDD-RELATED"/>
    <property type="match status" value="1"/>
</dbReference>
<organism evidence="2 3">
    <name type="scientific">Pelagibacterium lacus</name>
    <dbReference type="NCBI Taxonomy" id="2282655"/>
    <lineage>
        <taxon>Bacteria</taxon>
        <taxon>Pseudomonadati</taxon>
        <taxon>Pseudomonadota</taxon>
        <taxon>Alphaproteobacteria</taxon>
        <taxon>Hyphomicrobiales</taxon>
        <taxon>Devosiaceae</taxon>
        <taxon>Pelagibacterium</taxon>
    </lineage>
</organism>
<feature type="domain" description="Bacterial transcriptional activator" evidence="1">
    <location>
        <begin position="109"/>
        <end position="243"/>
    </location>
</feature>
<dbReference type="AlphaFoldDB" id="A0A369W7E8"/>
<evidence type="ECO:0000313" key="3">
    <source>
        <dbReference type="Proteomes" id="UP000253759"/>
    </source>
</evidence>
<dbReference type="InterPro" id="IPR051677">
    <property type="entry name" value="AfsR-DnrI-RedD_regulator"/>
</dbReference>
<protein>
    <recommendedName>
        <fullName evidence="1">Bacterial transcriptional activator domain-containing protein</fullName>
    </recommendedName>
</protein>
<keyword evidence="3" id="KW-1185">Reference proteome</keyword>
<dbReference type="SMART" id="SM01043">
    <property type="entry name" value="BTAD"/>
    <property type="match status" value="1"/>
</dbReference>
<gene>
    <name evidence="2" type="ORF">DVH29_08200</name>
</gene>
<dbReference type="Proteomes" id="UP000253759">
    <property type="component" value="Unassembled WGS sequence"/>
</dbReference>
<proteinExistence type="predicted"/>
<dbReference type="Gene3D" id="1.25.40.10">
    <property type="entry name" value="Tetratricopeptide repeat domain"/>
    <property type="match status" value="1"/>
</dbReference>
<dbReference type="InterPro" id="IPR005158">
    <property type="entry name" value="BTAD"/>
</dbReference>
<dbReference type="Pfam" id="PF03704">
    <property type="entry name" value="BTAD"/>
    <property type="match status" value="1"/>
</dbReference>
<evidence type="ECO:0000313" key="2">
    <source>
        <dbReference type="EMBL" id="RDE09162.1"/>
    </source>
</evidence>
<dbReference type="InterPro" id="IPR011990">
    <property type="entry name" value="TPR-like_helical_dom_sf"/>
</dbReference>
<evidence type="ECO:0000259" key="1">
    <source>
        <dbReference type="SMART" id="SM01043"/>
    </source>
</evidence>
<comment type="caution">
    <text evidence="2">The sequence shown here is derived from an EMBL/GenBank/DDBJ whole genome shotgun (WGS) entry which is preliminary data.</text>
</comment>
<dbReference type="EMBL" id="QQNH01000008">
    <property type="protein sequence ID" value="RDE09162.1"/>
    <property type="molecule type" value="Genomic_DNA"/>
</dbReference>
<sequence length="250" mass="28660">MGNVQRSSDVFVNTMGSYSLKVGGQVQSGIPLSFFKIAVYILLAVPGHVVSRDFIRYLLWPEVTDRDKAAADLRQSLMRIRRVQDKFGFRLIESNVSSIYLVEDESVHWDLRDLLADMKSSGVNQPVRYSGELLADLPYSGSEFEDWLSEQRQALRSQVIEFLSLAIGIEHNTRPELRYDHARDLLRIDPCNEEAYRLLMIKAASNRDLAQLEYLYKKCEHYLETDLGIGVSLETRMLHKGLIKAMTLEN</sequence>
<accession>A0A369W7E8</accession>